<accession>A0A0G4IS90</accession>
<dbReference type="EMBL" id="CDSF01000082">
    <property type="protein sequence ID" value="CEO98092.1"/>
    <property type="molecule type" value="Genomic_DNA"/>
</dbReference>
<evidence type="ECO:0000313" key="5">
    <source>
        <dbReference type="Proteomes" id="UP000039324"/>
    </source>
</evidence>
<evidence type="ECO:0000256" key="1">
    <source>
        <dbReference type="ARBA" id="ARBA00005352"/>
    </source>
</evidence>
<name>A0A0G4IS90_PLABS</name>
<dbReference type="InterPro" id="IPR043987">
    <property type="entry name" value="CCZ1/INTU/HSP4_longin_1"/>
</dbReference>
<dbReference type="GO" id="GO:0035658">
    <property type="term" value="C:Mon1-Ccz1 complex"/>
    <property type="evidence" value="ECO:0007669"/>
    <property type="project" value="InterPro"/>
</dbReference>
<dbReference type="InterPro" id="IPR013176">
    <property type="entry name" value="Ccz1"/>
</dbReference>
<reference evidence="4 5" key="1">
    <citation type="submission" date="2015-02" db="EMBL/GenBank/DDBJ databases">
        <authorList>
            <person name="Chooi Y.-H."/>
        </authorList>
    </citation>
    <scope>NUCLEOTIDE SEQUENCE [LARGE SCALE GENOMIC DNA]</scope>
    <source>
        <strain evidence="4">E3</strain>
    </source>
</reference>
<keyword evidence="5" id="KW-1185">Reference proteome</keyword>
<protein>
    <recommendedName>
        <fullName evidence="6">CCZ1/INTU/HSP4 first Longin domain-containing protein</fullName>
    </recommendedName>
</protein>
<gene>
    <name evidence="4" type="ORF">PBRA_006206</name>
</gene>
<feature type="domain" description="CCZ1/INTU/HSP4 first Longin" evidence="2">
    <location>
        <begin position="10"/>
        <end position="114"/>
    </location>
</feature>
<evidence type="ECO:0008006" key="6">
    <source>
        <dbReference type="Google" id="ProtNLM"/>
    </source>
</evidence>
<proteinExistence type="inferred from homology"/>
<evidence type="ECO:0000259" key="2">
    <source>
        <dbReference type="Pfam" id="PF19031"/>
    </source>
</evidence>
<sequence>MPAATIVGLFLACPRLSRSEDDEVAKIVAFHPAATPAAKQCRLQGLVEATQHFAREFHAHVPCDSIEYRDHKFAVLDAADGLHLALVVQHGHDCLADMHVVLRHCLGLMQMLHGPINKALDDECGVDDLRRGAQRFLDCYGACIDFGSPAINVSGEGLSYMSVDRLIYCALQCMINRVECGDDNKSGEFLCVLYAGRLLWSALPDPTCNLLLCGLEQKQYSAIRDEYCKALPSGSSDSKKQFWVFSATLPSSDGSERYQRRQVVVVRHNQLCIYFRADSHDVEVARRVLTDLDLLPLCSQLMNYAKRRSVSEAVRFIYYNGVNLAIKSSVHAGTLDPKWSPQCFAVIRAMQRAFSSRDAPVEITLQSQCSRWVIGKRFPVTDRTYFIIVNDPTNDIDQIEREVNKLEHTTLSSICLI</sequence>
<dbReference type="Pfam" id="PF19033">
    <property type="entry name" value="Intu_longin_3"/>
    <property type="match status" value="1"/>
</dbReference>
<evidence type="ECO:0000259" key="3">
    <source>
        <dbReference type="Pfam" id="PF19033"/>
    </source>
</evidence>
<organism evidence="4 5">
    <name type="scientific">Plasmodiophora brassicae</name>
    <name type="common">Clubroot disease agent</name>
    <dbReference type="NCBI Taxonomy" id="37360"/>
    <lineage>
        <taxon>Eukaryota</taxon>
        <taxon>Sar</taxon>
        <taxon>Rhizaria</taxon>
        <taxon>Endomyxa</taxon>
        <taxon>Phytomyxea</taxon>
        <taxon>Plasmodiophorida</taxon>
        <taxon>Plasmodiophoridae</taxon>
        <taxon>Plasmodiophora</taxon>
    </lineage>
</organism>
<evidence type="ECO:0000313" key="4">
    <source>
        <dbReference type="EMBL" id="CEO98092.1"/>
    </source>
</evidence>
<dbReference type="GO" id="GO:0016192">
    <property type="term" value="P:vesicle-mediated transport"/>
    <property type="evidence" value="ECO:0007669"/>
    <property type="project" value="InterPro"/>
</dbReference>
<dbReference type="OrthoDB" id="240546at2759"/>
<dbReference type="AlphaFoldDB" id="A0A0G4IS90"/>
<dbReference type="Proteomes" id="UP000039324">
    <property type="component" value="Unassembled WGS sequence"/>
</dbReference>
<comment type="similarity">
    <text evidence="1">Belongs to the CCZ1 family.</text>
</comment>
<dbReference type="PANTHER" id="PTHR13056">
    <property type="entry name" value="VACUOLAR FUSION PROTEIN CCZ1 HOMOLOG-RELATED"/>
    <property type="match status" value="1"/>
</dbReference>
<dbReference type="STRING" id="37360.A0A0G4IS90"/>
<dbReference type="PANTHER" id="PTHR13056:SF0">
    <property type="entry name" value="VACUOLAR FUSION PROTEIN CCZ1 HOMOLOG-RELATED"/>
    <property type="match status" value="1"/>
</dbReference>
<feature type="domain" description="CCZ1/INTU/HPS4 third Longin" evidence="3">
    <location>
        <begin position="312"/>
        <end position="406"/>
    </location>
</feature>
<dbReference type="InterPro" id="IPR043989">
    <property type="entry name" value="CCZ1/INTU/HSP4_longin_3"/>
</dbReference>
<dbReference type="Pfam" id="PF19031">
    <property type="entry name" value="Intu_longin_1"/>
    <property type="match status" value="1"/>
</dbReference>